<evidence type="ECO:0000256" key="1">
    <source>
        <dbReference type="ARBA" id="ARBA00012513"/>
    </source>
</evidence>
<protein>
    <recommendedName>
        <fullName evidence="1">non-specific serine/threonine protein kinase</fullName>
        <ecNumber evidence="1">2.7.11.1</ecNumber>
    </recommendedName>
</protein>
<organism evidence="2">
    <name type="scientific">Vernicia montana</name>
    <dbReference type="NCBI Taxonomy" id="316732"/>
    <lineage>
        <taxon>Eukaryota</taxon>
        <taxon>Viridiplantae</taxon>
        <taxon>Streptophyta</taxon>
        <taxon>Embryophyta</taxon>
        <taxon>Tracheophyta</taxon>
        <taxon>Spermatophyta</taxon>
        <taxon>Magnoliopsida</taxon>
        <taxon>eudicotyledons</taxon>
        <taxon>Gunneridae</taxon>
        <taxon>Pentapetalae</taxon>
        <taxon>rosids</taxon>
        <taxon>fabids</taxon>
        <taxon>Malpighiales</taxon>
        <taxon>Euphorbiaceae</taxon>
        <taxon>Crotonoideae</taxon>
        <taxon>Aleuritideae</taxon>
        <taxon>Vernicia</taxon>
    </lineage>
</organism>
<dbReference type="EC" id="2.7.11.1" evidence="1"/>
<dbReference type="Gene3D" id="1.10.510.10">
    <property type="entry name" value="Transferase(Phosphotransferase) domain 1"/>
    <property type="match status" value="1"/>
</dbReference>
<accession>A0A140G4G0</accession>
<dbReference type="EMBL" id="KT805682">
    <property type="protein sequence ID" value="AMM42934.1"/>
    <property type="molecule type" value="mRNA"/>
</dbReference>
<dbReference type="AlphaFoldDB" id="A0A140G4G0"/>
<evidence type="ECO:0000313" key="2">
    <source>
        <dbReference type="EMBL" id="AMM42932.1"/>
    </source>
</evidence>
<proteinExistence type="evidence at transcript level"/>
<dbReference type="PANTHER" id="PTHR47460">
    <property type="entry name" value="SERINE/THREONINE-PROTEIN KINASE-LIKE PROTEIN ACR4"/>
    <property type="match status" value="1"/>
</dbReference>
<reference evidence="2" key="1">
    <citation type="journal article" date="2015" name="Int J Genomics">
        <title>Genome-Wide Identification and Characterization of the LRR-RLK Gene Family in Two Vernicia Species.</title>
        <authorList>
            <person name="Zhu H."/>
            <person name="Wang Y."/>
            <person name="Yin H."/>
            <person name="Gao M."/>
            <person name="Zhang Q."/>
            <person name="Chen Y."/>
        </authorList>
    </citation>
    <scope>NUCLEOTIDE SEQUENCE</scope>
</reference>
<dbReference type="PANTHER" id="PTHR47460:SF1">
    <property type="entry name" value="SERINE_THREONINE-PROTEIN KINASE-LIKE PROTEIN ACR4"/>
    <property type="match status" value="1"/>
</dbReference>
<name>A0A140G4G0_9ROSI</name>
<dbReference type="GO" id="GO:0004674">
    <property type="term" value="F:protein serine/threonine kinase activity"/>
    <property type="evidence" value="ECO:0007669"/>
    <property type="project" value="UniProtKB-KW"/>
</dbReference>
<sequence>MNIVHWARALIRKGDVVSIVDSIIIGNAKIESIWRIAEVAIQCVQQRAISRPKMQEVILAIQEAIKIEKGTDSSQKLSASGSSKAQSSRKTLLTSFLEIESPDLSNGCLVPAAR</sequence>
<dbReference type="EMBL" id="KT805680">
    <property type="protein sequence ID" value="AMM42932.1"/>
    <property type="molecule type" value="mRNA"/>
</dbReference>